<evidence type="ECO:0000313" key="2">
    <source>
        <dbReference type="Proteomes" id="UP000001964"/>
    </source>
</evidence>
<protein>
    <submittedName>
        <fullName evidence="1">Uncharacterized protein</fullName>
    </submittedName>
</protein>
<proteinExistence type="predicted"/>
<organism evidence="1 2">
    <name type="scientific">Maricaulis maris (strain MCS10)</name>
    <name type="common">Caulobacter maris</name>
    <dbReference type="NCBI Taxonomy" id="394221"/>
    <lineage>
        <taxon>Bacteria</taxon>
        <taxon>Pseudomonadati</taxon>
        <taxon>Pseudomonadota</taxon>
        <taxon>Alphaproteobacteria</taxon>
        <taxon>Maricaulales</taxon>
        <taxon>Maricaulaceae</taxon>
        <taxon>Maricaulis</taxon>
    </lineage>
</organism>
<accession>Q0AQQ6</accession>
<keyword evidence="2" id="KW-1185">Reference proteome</keyword>
<reference evidence="1 2" key="1">
    <citation type="submission" date="2006-08" db="EMBL/GenBank/DDBJ databases">
        <title>Complete sequence of Maricaulis maris MCS10.</title>
        <authorList>
            <consortium name="US DOE Joint Genome Institute"/>
            <person name="Copeland A."/>
            <person name="Lucas S."/>
            <person name="Lapidus A."/>
            <person name="Barry K."/>
            <person name="Detter J.C."/>
            <person name="Glavina del Rio T."/>
            <person name="Hammon N."/>
            <person name="Israni S."/>
            <person name="Dalin E."/>
            <person name="Tice H."/>
            <person name="Pitluck S."/>
            <person name="Saunders E."/>
            <person name="Brettin T."/>
            <person name="Bruce D."/>
            <person name="Han C."/>
            <person name="Tapia R."/>
            <person name="Gilna P."/>
            <person name="Schmutz J."/>
            <person name="Larimer F."/>
            <person name="Land M."/>
            <person name="Hauser L."/>
            <person name="Kyrpides N."/>
            <person name="Mikhailova N."/>
            <person name="Viollier P."/>
            <person name="Stephens C."/>
            <person name="Richardson P."/>
        </authorList>
    </citation>
    <scope>NUCLEOTIDE SEQUENCE [LARGE SCALE GENOMIC DNA]</scope>
    <source>
        <strain evidence="1 2">MCS10</strain>
    </source>
</reference>
<dbReference type="Proteomes" id="UP000001964">
    <property type="component" value="Chromosome"/>
</dbReference>
<dbReference type="AlphaFoldDB" id="Q0AQQ6"/>
<gene>
    <name evidence="1" type="ordered locus">Mmar10_1088</name>
</gene>
<evidence type="ECO:0000313" key="1">
    <source>
        <dbReference type="EMBL" id="ABI65381.1"/>
    </source>
</evidence>
<dbReference type="KEGG" id="mmr:Mmar10_1088"/>
<dbReference type="HOGENOM" id="CLU_2423461_0_0_5"/>
<name>Q0AQQ6_MARMM</name>
<sequence>MWQGDGDASLYFLQQKPQQGVASVTASCRTPLTPALPQRFTPCGPASFVYYTRSCRFSKSSWCAEFDAPGSDFFAGFRTTEKQLFDPEKRD</sequence>
<dbReference type="EMBL" id="CP000449">
    <property type="protein sequence ID" value="ABI65381.1"/>
    <property type="molecule type" value="Genomic_DNA"/>
</dbReference>